<keyword evidence="11" id="KW-0560">Oxidoreductase</keyword>
<evidence type="ECO:0000259" key="19">
    <source>
        <dbReference type="PROSITE" id="PS50075"/>
    </source>
</evidence>
<dbReference type="InterPro" id="IPR013120">
    <property type="entry name" value="FAR_NAD-bd"/>
</dbReference>
<dbReference type="Gene3D" id="3.30.300.30">
    <property type="match status" value="1"/>
</dbReference>
<dbReference type="EC" id="1.2.1.95" evidence="5"/>
<dbReference type="Proteomes" id="UP000620104">
    <property type="component" value="Unassembled WGS sequence"/>
</dbReference>
<dbReference type="SMART" id="SM00823">
    <property type="entry name" value="PKS_PP"/>
    <property type="match status" value="1"/>
</dbReference>
<dbReference type="InterPro" id="IPR010071">
    <property type="entry name" value="AA_adenyl_dom"/>
</dbReference>
<dbReference type="OrthoDB" id="329835at2759"/>
<dbReference type="SUPFAM" id="SSF52777">
    <property type="entry name" value="CoA-dependent acyltransferases"/>
    <property type="match status" value="1"/>
</dbReference>
<dbReference type="Gene3D" id="3.30.559.30">
    <property type="entry name" value="Nonribosomal peptide synthetase, condensation domain"/>
    <property type="match status" value="1"/>
</dbReference>
<dbReference type="InterPro" id="IPR036291">
    <property type="entry name" value="NAD(P)-bd_dom_sf"/>
</dbReference>
<dbReference type="InterPro" id="IPR006162">
    <property type="entry name" value="Ppantetheine_attach_site"/>
</dbReference>
<evidence type="ECO:0000256" key="15">
    <source>
        <dbReference type="ARBA" id="ARBA00048260"/>
    </source>
</evidence>
<evidence type="ECO:0000256" key="4">
    <source>
        <dbReference type="ARBA" id="ARBA00006432"/>
    </source>
</evidence>
<accession>A0A8H3TNS0</accession>
<dbReference type="GO" id="GO:0031177">
    <property type="term" value="F:phosphopantetheine binding"/>
    <property type="evidence" value="ECO:0007669"/>
    <property type="project" value="InterPro"/>
</dbReference>
<evidence type="ECO:0000313" key="20">
    <source>
        <dbReference type="EMBL" id="GHJ84482.1"/>
    </source>
</evidence>
<keyword evidence="8" id="KW-0597">Phosphoprotein</keyword>
<evidence type="ECO:0000256" key="18">
    <source>
        <dbReference type="SAM" id="MobiDB-lite"/>
    </source>
</evidence>
<dbReference type="Pfam" id="PF00501">
    <property type="entry name" value="AMP-binding"/>
    <property type="match status" value="1"/>
</dbReference>
<organism evidence="20 21">
    <name type="scientific">Naganishia liquefaciens</name>
    <dbReference type="NCBI Taxonomy" id="104408"/>
    <lineage>
        <taxon>Eukaryota</taxon>
        <taxon>Fungi</taxon>
        <taxon>Dikarya</taxon>
        <taxon>Basidiomycota</taxon>
        <taxon>Agaricomycotina</taxon>
        <taxon>Tremellomycetes</taxon>
        <taxon>Filobasidiales</taxon>
        <taxon>Filobasidiaceae</taxon>
        <taxon>Naganishia</taxon>
    </lineage>
</organism>
<dbReference type="SUPFAM" id="SSF56801">
    <property type="entry name" value="Acetyl-CoA synthetase-like"/>
    <property type="match status" value="1"/>
</dbReference>
<dbReference type="PANTHER" id="PTHR44845:SF1">
    <property type="entry name" value="L-2-AMINOADIPATE REDUCTASE"/>
    <property type="match status" value="1"/>
</dbReference>
<dbReference type="Pfam" id="PF00550">
    <property type="entry name" value="PP-binding"/>
    <property type="match status" value="1"/>
</dbReference>
<dbReference type="InterPro" id="IPR042099">
    <property type="entry name" value="ANL_N_sf"/>
</dbReference>
<dbReference type="CDD" id="cd05235">
    <property type="entry name" value="SDR_e1"/>
    <property type="match status" value="1"/>
</dbReference>
<dbReference type="Pfam" id="PF00668">
    <property type="entry name" value="Condensation"/>
    <property type="match status" value="1"/>
</dbReference>
<dbReference type="PROSITE" id="PS50075">
    <property type="entry name" value="CARRIER"/>
    <property type="match status" value="1"/>
</dbReference>
<comment type="catalytic activity">
    <reaction evidence="15">
        <text>(S)-2-amino-6-oxohexanoate + AMP + diphosphate + NADP(+) = L-2-aminoadipate + ATP + NADPH + H(+)</text>
        <dbReference type="Rhea" id="RHEA:46936"/>
        <dbReference type="ChEBI" id="CHEBI:15378"/>
        <dbReference type="ChEBI" id="CHEBI:30616"/>
        <dbReference type="ChEBI" id="CHEBI:33019"/>
        <dbReference type="ChEBI" id="CHEBI:57783"/>
        <dbReference type="ChEBI" id="CHEBI:58321"/>
        <dbReference type="ChEBI" id="CHEBI:58349"/>
        <dbReference type="ChEBI" id="CHEBI:58672"/>
        <dbReference type="ChEBI" id="CHEBI:456215"/>
        <dbReference type="EC" id="1.2.1.95"/>
    </reaction>
</comment>
<comment type="catalytic activity">
    <reaction evidence="17">
        <text>(S)-2-amino-6-oxohexanoate + NADP(+) + H2O = L-2-aminoadipate + NADPH + 2 H(+)</text>
        <dbReference type="Rhea" id="RHEA:12304"/>
        <dbReference type="ChEBI" id="CHEBI:15377"/>
        <dbReference type="ChEBI" id="CHEBI:15378"/>
        <dbReference type="ChEBI" id="CHEBI:57783"/>
        <dbReference type="ChEBI" id="CHEBI:58321"/>
        <dbReference type="ChEBI" id="CHEBI:58349"/>
        <dbReference type="ChEBI" id="CHEBI:58672"/>
        <dbReference type="EC" id="1.2.1.31"/>
    </reaction>
</comment>
<dbReference type="InterPro" id="IPR010080">
    <property type="entry name" value="Thioester_reductase-like_dom"/>
</dbReference>
<dbReference type="EC" id="1.2.1.31" evidence="6"/>
<keyword evidence="7" id="KW-0596">Phosphopantetheine</keyword>
<dbReference type="FunFam" id="3.40.50.720:FF:000787">
    <property type="entry name" value="L-2-aminoadipate reductase"/>
    <property type="match status" value="1"/>
</dbReference>
<dbReference type="PANTHER" id="PTHR44845">
    <property type="entry name" value="CARRIER DOMAIN-CONTAINING PROTEIN"/>
    <property type="match status" value="1"/>
</dbReference>
<comment type="similarity">
    <text evidence="4">Belongs to the ATP-dependent AMP-binding enzyme family.</text>
</comment>
<dbReference type="UniPathway" id="UPA00033">
    <property type="reaction ID" value="UER00032"/>
</dbReference>
<dbReference type="SUPFAM" id="SSF47336">
    <property type="entry name" value="ACP-like"/>
    <property type="match status" value="1"/>
</dbReference>
<gene>
    <name evidence="20" type="ORF">NliqN6_0884</name>
</gene>
<evidence type="ECO:0000256" key="9">
    <source>
        <dbReference type="ARBA" id="ARBA00022605"/>
    </source>
</evidence>
<dbReference type="NCBIfam" id="TIGR01733">
    <property type="entry name" value="AA-adenyl-dom"/>
    <property type="match status" value="1"/>
</dbReference>
<dbReference type="GO" id="GO:0019878">
    <property type="term" value="P:lysine biosynthetic process via aminoadipic acid"/>
    <property type="evidence" value="ECO:0007669"/>
    <property type="project" value="UniProtKB-UniPathway"/>
</dbReference>
<evidence type="ECO:0000256" key="14">
    <source>
        <dbReference type="ARBA" id="ARBA00032195"/>
    </source>
</evidence>
<evidence type="ECO:0000256" key="5">
    <source>
        <dbReference type="ARBA" id="ARBA00012913"/>
    </source>
</evidence>
<evidence type="ECO:0000256" key="1">
    <source>
        <dbReference type="ARBA" id="ARBA00001957"/>
    </source>
</evidence>
<dbReference type="Gene3D" id="3.40.50.12780">
    <property type="entry name" value="N-terminal domain of ligase-like"/>
    <property type="match status" value="1"/>
</dbReference>
<dbReference type="NCBIfam" id="TIGR01746">
    <property type="entry name" value="Thioester-redct"/>
    <property type="match status" value="1"/>
</dbReference>
<comment type="catalytic activity">
    <reaction evidence="16">
        <text>(S)-2-amino-6-oxohexanoate + NAD(+) + H2O = L-2-aminoadipate + NADH + 2 H(+)</text>
        <dbReference type="Rhea" id="RHEA:12308"/>
        <dbReference type="ChEBI" id="CHEBI:15377"/>
        <dbReference type="ChEBI" id="CHEBI:15378"/>
        <dbReference type="ChEBI" id="CHEBI:57540"/>
        <dbReference type="ChEBI" id="CHEBI:57945"/>
        <dbReference type="ChEBI" id="CHEBI:58321"/>
        <dbReference type="ChEBI" id="CHEBI:58672"/>
        <dbReference type="EC" id="1.2.1.31"/>
    </reaction>
</comment>
<keyword evidence="9" id="KW-0028">Amino-acid biosynthesis</keyword>
<proteinExistence type="inferred from homology"/>
<comment type="function">
    <text evidence="2">Catalyzes the activation of alpha-aminoadipate by ATP-dependent adenylation and the reduction of activated alpha-aminoadipate by NADPH. The activated alpha-aminoadipate is bound to the phosphopantheinyl group of the enzyme itself before it is reduced to (S)-2-amino-6-oxohexanoate.</text>
</comment>
<dbReference type="Gene3D" id="3.40.50.720">
    <property type="entry name" value="NAD(P)-binding Rossmann-like Domain"/>
    <property type="match status" value="1"/>
</dbReference>
<dbReference type="EMBL" id="BLZA01000007">
    <property type="protein sequence ID" value="GHJ84482.1"/>
    <property type="molecule type" value="Genomic_DNA"/>
</dbReference>
<dbReference type="Pfam" id="PF07993">
    <property type="entry name" value="NAD_binding_4"/>
    <property type="match status" value="1"/>
</dbReference>
<comment type="pathway">
    <text evidence="3">Amino-acid biosynthesis; L-lysine biosynthesis via AAA pathway; L-lysine from L-alpha-aminoadipate (fungal route): step 1/3.</text>
</comment>
<feature type="region of interest" description="Disordered" evidence="18">
    <location>
        <begin position="267"/>
        <end position="286"/>
    </location>
</feature>
<dbReference type="InterPro" id="IPR001242">
    <property type="entry name" value="Condensation_dom"/>
</dbReference>
<evidence type="ECO:0000256" key="12">
    <source>
        <dbReference type="ARBA" id="ARBA00023154"/>
    </source>
</evidence>
<evidence type="ECO:0000256" key="11">
    <source>
        <dbReference type="ARBA" id="ARBA00023002"/>
    </source>
</evidence>
<dbReference type="InterPro" id="IPR009081">
    <property type="entry name" value="PP-bd_ACP"/>
</dbReference>
<evidence type="ECO:0000256" key="2">
    <source>
        <dbReference type="ARBA" id="ARBA00003499"/>
    </source>
</evidence>
<comment type="cofactor">
    <cofactor evidence="1">
        <name>pantetheine 4'-phosphate</name>
        <dbReference type="ChEBI" id="CHEBI:47942"/>
    </cofactor>
</comment>
<evidence type="ECO:0000313" key="21">
    <source>
        <dbReference type="Proteomes" id="UP000620104"/>
    </source>
</evidence>
<dbReference type="Gene3D" id="1.10.1200.10">
    <property type="entry name" value="ACP-like"/>
    <property type="match status" value="1"/>
</dbReference>
<evidence type="ECO:0000256" key="8">
    <source>
        <dbReference type="ARBA" id="ARBA00022553"/>
    </source>
</evidence>
<feature type="compositionally biased region" description="Polar residues" evidence="18">
    <location>
        <begin position="272"/>
        <end position="286"/>
    </location>
</feature>
<dbReference type="SUPFAM" id="SSF51735">
    <property type="entry name" value="NAD(P)-binding Rossmann-fold domains"/>
    <property type="match status" value="1"/>
</dbReference>
<keyword evidence="12" id="KW-0457">Lysine biosynthesis</keyword>
<keyword evidence="21" id="KW-1185">Reference proteome</keyword>
<evidence type="ECO:0000256" key="10">
    <source>
        <dbReference type="ARBA" id="ARBA00022857"/>
    </source>
</evidence>
<keyword evidence="10" id="KW-0521">NADP</keyword>
<name>A0A8H3TNS0_9TREE</name>
<sequence>MTDPAVLKRWAARLASSSSLALPTDYPRPTPARLVEAIQEQSIPSEVLESLTSLAQQHTGSDNATLILTAFLVLLHRYTPDPSVAVCTSVTSDPSKTALLLVDMSNEKAVFGSIVEEVQKKAKEAREDPVDIEALVGLRSDGEGPVFRVRYIVHDDVENAQEQTFTRSTSLTTDLTLHYTPATSALAVSYNALLFSLPRITHLLASLASLLTHAATHLDTPTAVIPLRTPAQSQVLPDPQADLDWCGFKGAVTDIFSANAARHPDKPCVVQSLPSESSNNMGASGASTERQTYTYVQIDGASNVLAHALLQNGLERGEVVMVYAARSVELVVCVMGVLKAGGVFSVIDPAYPPSRQTVYLQVSSPRALLIINSAGILPPTVQSYISSELSLRLLVPSISIKPSGVISGGASPSGDILDAYQSFSTTPAGVVLGPDSHATLSFTSGSTGIPKGVKGRHYSLTHFFPWMSQRFGLSSSERFTMLSGIAHDPIQRDIFTPLFLGAELHVPTADDIGTPGRLAEWMADSECTVTHLTPAMGQLLSAQATRQIPTLRNAFFVGDVLTKRDCHRLQHLAQNVRIINMYGTTETQRAVSYFAIPPVSEDSTFLQNQKDIMPAGQGMIDVQLLVVNRADRTIPCAVGEIGEIYVRSGGLSEGYLDPAATAEKFVENWFGQGVERVDTLVHPADGSAPSPAAQFWKGIRDRMYRTGDLGRYLPDGTVECTGRADDQIKIRGFRIELGEIDTHLSRHPLVRENVTLVRRDKNEEKVLVSYFVPNAGQDLDALVSASEIEKDDDDAEEDEEGTKKDVKAEIARGLRRYRKLIKDIKEHLKKKLPSYSVPTVFIPLSRMPLNPNGKIDKPALPFPDTALAPPPPSKNLKLTPTQKTIYDIWLRLLPVPPASLDAEDNFFDLGGHSILATRLIFELRKTFVVDVPLGLVFERPTIAGLAEKIDSLRNEDLGLAGGEKATNGATAVEMDYAKDVDVLLPTLPDSFAPLPADFATKKLTVFLTGATGFLGAFILNDLLAKRADRVAKVICLVRAKSKEDAINRLRESGEGRGVWNSEWETQGRVEAVVGDLANENFGLDATEWSRIAKEADTVVHNGAIVHWVYPYSKLRDANVVSTITALKLCTEDHPKAFSFVSSTAVLEAEYYVKQSDMIIQHGGKGLPETDDLEGSRTTLTTGYGQSKWVAEKLLMEAGKRGLAGWTIRPSYVVGDSVSAVTNTDDFIWRMVKGCIQLGLSPDINNTINMVPVDHIALLSSISAISPPKNTSFAVAQVTAHPKIRFNDFLSSLPLYGYAVERCEYLTWRRKLEQHVLEVQDNALFPLLHFVLDDLPTSTKSAELDDSNSQNLAISHGEKAGAGVGEGEMGRYLAWLVRAGFLDAPPANANAKPLPELTGTATKAIGRTGANA</sequence>
<evidence type="ECO:0000256" key="6">
    <source>
        <dbReference type="ARBA" id="ARBA00013073"/>
    </source>
</evidence>
<dbReference type="PROSITE" id="PS00455">
    <property type="entry name" value="AMP_BINDING"/>
    <property type="match status" value="1"/>
</dbReference>
<reference evidence="20" key="1">
    <citation type="submission" date="2020-07" db="EMBL/GenBank/DDBJ databases">
        <title>Draft Genome Sequence of a Deep-Sea Yeast, Naganishia (Cryptococcus) liquefaciens strain N6.</title>
        <authorList>
            <person name="Han Y.W."/>
            <person name="Kajitani R."/>
            <person name="Morimoto H."/>
            <person name="Parhat M."/>
            <person name="Tsubouchi H."/>
            <person name="Bakenova O."/>
            <person name="Ogata M."/>
            <person name="Argunhan B."/>
            <person name="Aoki R."/>
            <person name="Kajiwara S."/>
            <person name="Itoh T."/>
            <person name="Iwasaki H."/>
        </authorList>
    </citation>
    <scope>NUCLEOTIDE SEQUENCE</scope>
    <source>
        <strain evidence="20">N6</strain>
    </source>
</reference>
<dbReference type="InterPro" id="IPR045851">
    <property type="entry name" value="AMP-bd_C_sf"/>
</dbReference>
<evidence type="ECO:0000256" key="16">
    <source>
        <dbReference type="ARBA" id="ARBA00048414"/>
    </source>
</evidence>
<feature type="domain" description="Carrier" evidence="19">
    <location>
        <begin position="876"/>
        <end position="953"/>
    </location>
</feature>
<dbReference type="InterPro" id="IPR014397">
    <property type="entry name" value="Lys2"/>
</dbReference>
<evidence type="ECO:0000256" key="3">
    <source>
        <dbReference type="ARBA" id="ARBA00004827"/>
    </source>
</evidence>
<comment type="caution">
    <text evidence="20">The sequence shown here is derived from an EMBL/GenBank/DDBJ whole genome shotgun (WGS) entry which is preliminary data.</text>
</comment>
<dbReference type="InterPro" id="IPR000873">
    <property type="entry name" value="AMP-dep_synth/lig_dom"/>
</dbReference>
<protein>
    <recommendedName>
        <fullName evidence="14">Alpha-aminoadipate reductase</fullName>
        <ecNumber evidence="6">1.2.1.31</ecNumber>
        <ecNumber evidence="5">1.2.1.95</ecNumber>
    </recommendedName>
    <alternativeName>
        <fullName evidence="13">L-aminoadipate-semialdehyde dehydrogenase</fullName>
    </alternativeName>
</protein>
<evidence type="ECO:0000256" key="17">
    <source>
        <dbReference type="ARBA" id="ARBA00049537"/>
    </source>
</evidence>
<dbReference type="PIRSF" id="PIRSF001617">
    <property type="entry name" value="Alpha-AR"/>
    <property type="match status" value="1"/>
</dbReference>
<dbReference type="InterPro" id="IPR036736">
    <property type="entry name" value="ACP-like_sf"/>
</dbReference>
<dbReference type="InterPro" id="IPR020806">
    <property type="entry name" value="PKS_PP-bd"/>
</dbReference>
<dbReference type="NCBIfam" id="TIGR03443">
    <property type="entry name" value="alpha_am_amid"/>
    <property type="match status" value="1"/>
</dbReference>
<evidence type="ECO:0000256" key="7">
    <source>
        <dbReference type="ARBA" id="ARBA00022450"/>
    </source>
</evidence>
<dbReference type="GO" id="GO:0004043">
    <property type="term" value="F:L-aminoadipate-semialdehyde dehydrogenase [NAD(P)+] activity"/>
    <property type="evidence" value="ECO:0007669"/>
    <property type="project" value="UniProtKB-EC"/>
</dbReference>
<dbReference type="PROSITE" id="PS00012">
    <property type="entry name" value="PHOSPHOPANTETHEINE"/>
    <property type="match status" value="1"/>
</dbReference>
<evidence type="ECO:0000256" key="13">
    <source>
        <dbReference type="ARBA" id="ARBA00031335"/>
    </source>
</evidence>
<dbReference type="InterPro" id="IPR020845">
    <property type="entry name" value="AMP-binding_CS"/>
</dbReference>